<organism evidence="1 2">
    <name type="scientific">Trifolium medium</name>
    <dbReference type="NCBI Taxonomy" id="97028"/>
    <lineage>
        <taxon>Eukaryota</taxon>
        <taxon>Viridiplantae</taxon>
        <taxon>Streptophyta</taxon>
        <taxon>Embryophyta</taxon>
        <taxon>Tracheophyta</taxon>
        <taxon>Spermatophyta</taxon>
        <taxon>Magnoliopsida</taxon>
        <taxon>eudicotyledons</taxon>
        <taxon>Gunneridae</taxon>
        <taxon>Pentapetalae</taxon>
        <taxon>rosids</taxon>
        <taxon>fabids</taxon>
        <taxon>Fabales</taxon>
        <taxon>Fabaceae</taxon>
        <taxon>Papilionoideae</taxon>
        <taxon>50 kb inversion clade</taxon>
        <taxon>NPAAA clade</taxon>
        <taxon>Hologalegina</taxon>
        <taxon>IRL clade</taxon>
        <taxon>Trifolieae</taxon>
        <taxon>Trifolium</taxon>
    </lineage>
</organism>
<accession>A0A392Q6T9</accession>
<proteinExistence type="predicted"/>
<evidence type="ECO:0000313" key="1">
    <source>
        <dbReference type="EMBL" id="MCI18965.1"/>
    </source>
</evidence>
<protein>
    <submittedName>
        <fullName evidence="1">Uncharacterized protein</fullName>
    </submittedName>
</protein>
<dbReference type="EMBL" id="LXQA010112620">
    <property type="protein sequence ID" value="MCI18965.1"/>
    <property type="molecule type" value="Genomic_DNA"/>
</dbReference>
<name>A0A392Q6T9_9FABA</name>
<comment type="caution">
    <text evidence="1">The sequence shown here is derived from an EMBL/GenBank/DDBJ whole genome shotgun (WGS) entry which is preliminary data.</text>
</comment>
<sequence>MLRRGITWVVMDDRWFDG</sequence>
<dbReference type="Proteomes" id="UP000265520">
    <property type="component" value="Unassembled WGS sequence"/>
</dbReference>
<keyword evidence="2" id="KW-1185">Reference proteome</keyword>
<reference evidence="1 2" key="1">
    <citation type="journal article" date="2018" name="Front. Plant Sci.">
        <title>Red Clover (Trifolium pratense) and Zigzag Clover (T. medium) - A Picture of Genomic Similarities and Differences.</title>
        <authorList>
            <person name="Dluhosova J."/>
            <person name="Istvanek J."/>
            <person name="Nedelnik J."/>
            <person name="Repkova J."/>
        </authorList>
    </citation>
    <scope>NUCLEOTIDE SEQUENCE [LARGE SCALE GENOMIC DNA]</scope>
    <source>
        <strain evidence="2">cv. 10/8</strain>
        <tissue evidence="1">Leaf</tissue>
    </source>
</reference>
<dbReference type="AlphaFoldDB" id="A0A392Q6T9"/>
<evidence type="ECO:0000313" key="2">
    <source>
        <dbReference type="Proteomes" id="UP000265520"/>
    </source>
</evidence>